<name>A0A382K2U3_9ZZZZ</name>
<dbReference type="InterPro" id="IPR052910">
    <property type="entry name" value="ABC-Purine-Binding"/>
</dbReference>
<dbReference type="AlphaFoldDB" id="A0A382K2U3"/>
<evidence type="ECO:0008006" key="2">
    <source>
        <dbReference type="Google" id="ProtNLM"/>
    </source>
</evidence>
<dbReference type="PANTHER" id="PTHR43208:SF1">
    <property type="entry name" value="ABC TRANSPORTER SUBSTRATE-BINDING PROTEIN"/>
    <property type="match status" value="1"/>
</dbReference>
<dbReference type="EMBL" id="UINC01077352">
    <property type="protein sequence ID" value="SVC17397.1"/>
    <property type="molecule type" value="Genomic_DNA"/>
</dbReference>
<proteinExistence type="predicted"/>
<protein>
    <recommendedName>
        <fullName evidence="2">ABC transporter substrate-binding protein PnrA-like domain-containing protein</fullName>
    </recommendedName>
</protein>
<feature type="non-terminal residue" evidence="1">
    <location>
        <position position="75"/>
    </location>
</feature>
<dbReference type="PANTHER" id="PTHR43208">
    <property type="entry name" value="ABC TRANSPORTER SUBSTRATE-BINDING PROTEIN"/>
    <property type="match status" value="1"/>
</dbReference>
<gene>
    <name evidence="1" type="ORF">METZ01_LOCUS270251</name>
</gene>
<accession>A0A382K2U3</accession>
<organism evidence="1">
    <name type="scientific">marine metagenome</name>
    <dbReference type="NCBI Taxonomy" id="408172"/>
    <lineage>
        <taxon>unclassified sequences</taxon>
        <taxon>metagenomes</taxon>
        <taxon>ecological metagenomes</taxon>
    </lineage>
</organism>
<dbReference type="Gene3D" id="3.40.50.2300">
    <property type="match status" value="1"/>
</dbReference>
<evidence type="ECO:0000313" key="1">
    <source>
        <dbReference type="EMBL" id="SVC17397.1"/>
    </source>
</evidence>
<reference evidence="1" key="1">
    <citation type="submission" date="2018-05" db="EMBL/GenBank/DDBJ databases">
        <authorList>
            <person name="Lanie J.A."/>
            <person name="Ng W.-L."/>
            <person name="Kazmierczak K.M."/>
            <person name="Andrzejewski T.M."/>
            <person name="Davidsen T.M."/>
            <person name="Wayne K.J."/>
            <person name="Tettelin H."/>
            <person name="Glass J.I."/>
            <person name="Rusch D."/>
            <person name="Podicherti R."/>
            <person name="Tsui H.-C.T."/>
            <person name="Winkler M.E."/>
        </authorList>
    </citation>
    <scope>NUCLEOTIDE SEQUENCE</scope>
</reference>
<sequence length="75" mass="8321">MKKLHDLAKLTLSAAVFAGFIFVNPVKSEDLKVGFIYIGPTGDHGWTYEHDQGRKAIEKALGSKVKTTYVEKVPE</sequence>